<accession>A0A0T5VLI4</accession>
<dbReference type="AlphaFoldDB" id="A0A0T5VLI4"/>
<evidence type="ECO:0000313" key="2">
    <source>
        <dbReference type="Proteomes" id="UP000051950"/>
    </source>
</evidence>
<reference evidence="1 2" key="1">
    <citation type="submission" date="2015-11" db="EMBL/GenBank/DDBJ databases">
        <title>Sequence of Pedobacter ginsenosidimutans.</title>
        <authorList>
            <person name="Carson E."/>
            <person name="Keyser V."/>
            <person name="Newman J."/>
            <person name="Miller J."/>
        </authorList>
    </citation>
    <scope>NUCLEOTIDE SEQUENCE [LARGE SCALE GENOMIC DNA]</scope>
    <source>
        <strain evidence="1 2">KACC 14530</strain>
    </source>
</reference>
<proteinExistence type="predicted"/>
<dbReference type="RefSeq" id="WP_057933837.1">
    <property type="nucleotide sequence ID" value="NZ_LMZQ01000017.1"/>
</dbReference>
<dbReference type="STRING" id="687842.ASU31_18895"/>
<dbReference type="EMBL" id="LMZQ01000017">
    <property type="protein sequence ID" value="KRT14495.1"/>
    <property type="molecule type" value="Genomic_DNA"/>
</dbReference>
<protein>
    <submittedName>
        <fullName evidence="1">Uncharacterized protein</fullName>
    </submittedName>
</protein>
<dbReference type="OrthoDB" id="1349136at2"/>
<sequence>MTTLFLKKAFSTKAVFVRKPFNSVLSILCFMMITICISACSKDDDGGGTVPGDYYFRAKVGAKEINFHTVNFQGSGNDGRFEHIVVGGYETSYPLSGPVPPSLDFEIWRLGGNIGVGTYATPAENKMIARYAIQKSEGTLLYNTSFADDVFTLKIEAISKSGIRGTFSGTVRNMAGEAISITGGTFNLPYQTVINP</sequence>
<keyword evidence="2" id="KW-1185">Reference proteome</keyword>
<name>A0A0T5VLI4_9SPHI</name>
<dbReference type="Proteomes" id="UP000051950">
    <property type="component" value="Unassembled WGS sequence"/>
</dbReference>
<comment type="caution">
    <text evidence="1">The sequence shown here is derived from an EMBL/GenBank/DDBJ whole genome shotgun (WGS) entry which is preliminary data.</text>
</comment>
<organism evidence="1 2">
    <name type="scientific">Pedobacter ginsenosidimutans</name>
    <dbReference type="NCBI Taxonomy" id="687842"/>
    <lineage>
        <taxon>Bacteria</taxon>
        <taxon>Pseudomonadati</taxon>
        <taxon>Bacteroidota</taxon>
        <taxon>Sphingobacteriia</taxon>
        <taxon>Sphingobacteriales</taxon>
        <taxon>Sphingobacteriaceae</taxon>
        <taxon>Pedobacter</taxon>
    </lineage>
</organism>
<gene>
    <name evidence="1" type="ORF">ASU31_18895</name>
</gene>
<evidence type="ECO:0000313" key="1">
    <source>
        <dbReference type="EMBL" id="KRT14495.1"/>
    </source>
</evidence>